<name>A0ABN9LBJ5_9NEOB</name>
<organism evidence="2 3">
    <name type="scientific">Ranitomeya imitator</name>
    <name type="common">mimic poison frog</name>
    <dbReference type="NCBI Taxonomy" id="111125"/>
    <lineage>
        <taxon>Eukaryota</taxon>
        <taxon>Metazoa</taxon>
        <taxon>Chordata</taxon>
        <taxon>Craniata</taxon>
        <taxon>Vertebrata</taxon>
        <taxon>Euteleostomi</taxon>
        <taxon>Amphibia</taxon>
        <taxon>Batrachia</taxon>
        <taxon>Anura</taxon>
        <taxon>Neobatrachia</taxon>
        <taxon>Hyloidea</taxon>
        <taxon>Dendrobatidae</taxon>
        <taxon>Dendrobatinae</taxon>
        <taxon>Ranitomeya</taxon>
    </lineage>
</organism>
<protein>
    <submittedName>
        <fullName evidence="2">Uncharacterized protein</fullName>
    </submittedName>
</protein>
<comment type="caution">
    <text evidence="2">The sequence shown here is derived from an EMBL/GenBank/DDBJ whole genome shotgun (WGS) entry which is preliminary data.</text>
</comment>
<evidence type="ECO:0000313" key="3">
    <source>
        <dbReference type="Proteomes" id="UP001176940"/>
    </source>
</evidence>
<sequence length="278" mass="31832">MFRQAMRSPMIWFHVVPAANKEPYEQLSQSETNSYYSNQHIPDQYMENRNFHSPGPEQTLQRVPRQVNQTEPMDSYSHLPHNINSAGKPPTGLTPSPQRGVSSPPTTGYTKKGKKLYIQLKKDLDSRFDYCNLLLSGLPSSTLAPLQSILHSAARLIHLSPRYSPASPLCQALHWLPIAQRLQFKTLTLTYKAIHNLSPPYICDMVSRYLPTRDLRSSQDLLLYSPLISSSHNRIQDFSRASPILWNSLPQHIRLAPTIETFKKNLKTHLFRQAYSLQ</sequence>
<dbReference type="EMBL" id="CAUEEQ010010215">
    <property type="protein sequence ID" value="CAJ0934214.1"/>
    <property type="molecule type" value="Genomic_DNA"/>
</dbReference>
<gene>
    <name evidence="2" type="ORF">RIMI_LOCUS5846323</name>
</gene>
<feature type="compositionally biased region" description="Polar residues" evidence="1">
    <location>
        <begin position="93"/>
        <end position="105"/>
    </location>
</feature>
<evidence type="ECO:0000256" key="1">
    <source>
        <dbReference type="SAM" id="MobiDB-lite"/>
    </source>
</evidence>
<dbReference type="InterPro" id="IPR052213">
    <property type="entry name" value="PAR3"/>
</dbReference>
<reference evidence="2" key="1">
    <citation type="submission" date="2023-07" db="EMBL/GenBank/DDBJ databases">
        <authorList>
            <person name="Stuckert A."/>
        </authorList>
    </citation>
    <scope>NUCLEOTIDE SEQUENCE</scope>
</reference>
<dbReference type="PANTHER" id="PTHR16484">
    <property type="entry name" value="PARTITIONING DEFECTIVE 3 RELATED"/>
    <property type="match status" value="1"/>
</dbReference>
<dbReference type="PANTHER" id="PTHR16484:SF10">
    <property type="entry name" value="PARTITIONING DEFECTIVE 3 HOMOLOG"/>
    <property type="match status" value="1"/>
</dbReference>
<proteinExistence type="predicted"/>
<keyword evidence="3" id="KW-1185">Reference proteome</keyword>
<feature type="region of interest" description="Disordered" evidence="1">
    <location>
        <begin position="70"/>
        <end position="108"/>
    </location>
</feature>
<accession>A0ABN9LBJ5</accession>
<evidence type="ECO:0000313" key="2">
    <source>
        <dbReference type="EMBL" id="CAJ0934214.1"/>
    </source>
</evidence>
<dbReference type="Proteomes" id="UP001176940">
    <property type="component" value="Unassembled WGS sequence"/>
</dbReference>